<dbReference type="Gene3D" id="2.60.120.280">
    <property type="entry name" value="Regulatory protein AraC"/>
    <property type="match status" value="1"/>
</dbReference>
<keyword evidence="10" id="KW-0119">Carbohydrate metabolism</keyword>
<evidence type="ECO:0000256" key="6">
    <source>
        <dbReference type="ARBA" id="ARBA00023015"/>
    </source>
</evidence>
<dbReference type="GO" id="GO:0003700">
    <property type="term" value="F:DNA-binding transcription factor activity"/>
    <property type="evidence" value="ECO:0007669"/>
    <property type="project" value="InterPro"/>
</dbReference>
<dbReference type="PROSITE" id="PS00041">
    <property type="entry name" value="HTH_ARAC_FAMILY_1"/>
    <property type="match status" value="1"/>
</dbReference>
<dbReference type="SUPFAM" id="SSF51215">
    <property type="entry name" value="Regulatory protein AraC"/>
    <property type="match status" value="1"/>
</dbReference>
<dbReference type="PROSITE" id="PS01124">
    <property type="entry name" value="HTH_ARAC_FAMILY_2"/>
    <property type="match status" value="1"/>
</dbReference>
<keyword evidence="5" id="KW-0054">Arabinose catabolism</keyword>
<reference evidence="13 14" key="1">
    <citation type="journal article" date="2011" name="Appl. Environ. Microbiol.">
        <title>Genome signatures of Escherichia coli O157:H7 isolates from the bovine host reservoir.</title>
        <authorList>
            <person name="Eppinger M."/>
            <person name="Mammel M.K."/>
            <person name="Leclerc J.E."/>
            <person name="Ravel J."/>
            <person name="Cebula T.A."/>
        </authorList>
    </citation>
    <scope>NUCLEOTIDE SEQUENCE [LARGE SCALE GENOMIC DNA]</scope>
    <source>
        <strain evidence="13 14">EC869</strain>
    </source>
</reference>
<dbReference type="InterPro" id="IPR020449">
    <property type="entry name" value="Tscrpt_reg_AraC-type_HTH"/>
</dbReference>
<name>A0A0H3PIJ4_ECO5C</name>
<dbReference type="AlphaFoldDB" id="A0A0H3PIJ4"/>
<dbReference type="PANTHER" id="PTHR43280:SF25">
    <property type="entry name" value="ARABINOSE OPERON REGULATORY PROTEIN"/>
    <property type="match status" value="1"/>
</dbReference>
<keyword evidence="7" id="KW-0238">DNA-binding</keyword>
<sequence>MQYGQLVSSLNGGSMKSMAEAQNDPLLPGYSFNAHLVAGLTPIEANGYLDFFIDRPLGMKGYILNLTIRGQGVVKNQGREFVCRPGDILLFPPGEIHHYGRHPEAREWYHQWVYFRPRAYWHEWLNWPSIFANTGFFRPDEAHQPHFSDLFGQIINAGQGEGRYSELLAINLLEQLLLRRMEAINESLHPPMDNRVREACQYISDHLADSNFDIASVAQHVCLSPSRLSHLFRQQLGISVLSWREDQRISQAKLLLSTTRMPIATVGRNVGFDDQLYFSRVFKKCTGASPSEFRAGCEEKVNDVAVKLS</sequence>
<comment type="subcellular location">
    <subcellularLocation>
        <location evidence="1">Cytoplasm</location>
    </subcellularLocation>
</comment>
<feature type="domain" description="HTH araC/xylS-type" evidence="12">
    <location>
        <begin position="197"/>
        <end position="296"/>
    </location>
</feature>
<evidence type="ECO:0000256" key="2">
    <source>
        <dbReference type="ARBA" id="ARBA00011738"/>
    </source>
</evidence>
<protein>
    <recommendedName>
        <fullName evidence="11">Arabinose operon regulatory protein</fullName>
    </recommendedName>
</protein>
<dbReference type="CDD" id="cd06986">
    <property type="entry name" value="cupin_MmsR-like_N"/>
    <property type="match status" value="1"/>
</dbReference>
<dbReference type="SMART" id="SM00342">
    <property type="entry name" value="HTH_ARAC"/>
    <property type="match status" value="1"/>
</dbReference>
<evidence type="ECO:0000256" key="10">
    <source>
        <dbReference type="ARBA" id="ARBA00023277"/>
    </source>
</evidence>
<evidence type="ECO:0000256" key="7">
    <source>
        <dbReference type="ARBA" id="ARBA00023125"/>
    </source>
</evidence>
<accession>A0A0H3PIJ4</accession>
<evidence type="ECO:0000256" key="9">
    <source>
        <dbReference type="ARBA" id="ARBA00023163"/>
    </source>
</evidence>
<keyword evidence="6" id="KW-0805">Transcription regulation</keyword>
<evidence type="ECO:0000256" key="3">
    <source>
        <dbReference type="ARBA" id="ARBA00022490"/>
    </source>
</evidence>
<evidence type="ECO:0000256" key="11">
    <source>
        <dbReference type="ARBA" id="ARBA00044978"/>
    </source>
</evidence>
<dbReference type="Pfam" id="PF12833">
    <property type="entry name" value="HTH_18"/>
    <property type="match status" value="1"/>
</dbReference>
<evidence type="ECO:0000259" key="12">
    <source>
        <dbReference type="PROSITE" id="PS01124"/>
    </source>
</evidence>
<dbReference type="InterPro" id="IPR003313">
    <property type="entry name" value="AraC-bd"/>
</dbReference>
<dbReference type="InterPro" id="IPR018062">
    <property type="entry name" value="HTH_AraC-typ_CS"/>
</dbReference>
<evidence type="ECO:0000313" key="14">
    <source>
        <dbReference type="Proteomes" id="UP000004641"/>
    </source>
</evidence>
<organism evidence="13 14">
    <name type="scientific">Escherichia coli O157:H7 (strain EC869)</name>
    <dbReference type="NCBI Taxonomy" id="478008"/>
    <lineage>
        <taxon>Bacteria</taxon>
        <taxon>Pseudomonadati</taxon>
        <taxon>Pseudomonadota</taxon>
        <taxon>Gammaproteobacteria</taxon>
        <taxon>Enterobacterales</taxon>
        <taxon>Enterobacteriaceae</taxon>
        <taxon>Escherichia</taxon>
    </lineage>
</organism>
<keyword evidence="4" id="KW-0678">Repressor</keyword>
<dbReference type="SUPFAM" id="SSF46689">
    <property type="entry name" value="Homeodomain-like"/>
    <property type="match status" value="2"/>
</dbReference>
<evidence type="ECO:0000256" key="5">
    <source>
        <dbReference type="ARBA" id="ARBA00022935"/>
    </source>
</evidence>
<evidence type="ECO:0000256" key="8">
    <source>
        <dbReference type="ARBA" id="ARBA00023159"/>
    </source>
</evidence>
<dbReference type="FunFam" id="2.60.120.280:FF:000001">
    <property type="entry name" value="Arabinose operon regulatory protein"/>
    <property type="match status" value="1"/>
</dbReference>
<dbReference type="Gene3D" id="1.10.10.60">
    <property type="entry name" value="Homeodomain-like"/>
    <property type="match status" value="1"/>
</dbReference>
<evidence type="ECO:0000313" key="13">
    <source>
        <dbReference type="EMBL" id="EDU89220.1"/>
    </source>
</evidence>
<keyword evidence="8" id="KW-0010">Activator</keyword>
<dbReference type="NCBIfam" id="NF007860">
    <property type="entry name" value="PRK10572.1"/>
    <property type="match status" value="1"/>
</dbReference>
<proteinExistence type="predicted"/>
<evidence type="ECO:0000256" key="4">
    <source>
        <dbReference type="ARBA" id="ARBA00022491"/>
    </source>
</evidence>
<keyword evidence="3" id="KW-0963">Cytoplasm</keyword>
<gene>
    <name evidence="13" type="primary">araC</name>
    <name evidence="13" type="ORF">ECH7EC869_5474</name>
</gene>
<dbReference type="InterPro" id="IPR037923">
    <property type="entry name" value="HTH-like"/>
</dbReference>
<dbReference type="EMBL" id="ABHU01000025">
    <property type="protein sequence ID" value="EDU89220.1"/>
    <property type="molecule type" value="Genomic_DNA"/>
</dbReference>
<dbReference type="GO" id="GO:0019568">
    <property type="term" value="P:arabinose catabolic process"/>
    <property type="evidence" value="ECO:0007669"/>
    <property type="project" value="UniProtKB-KW"/>
</dbReference>
<keyword evidence="9" id="KW-0804">Transcription</keyword>
<dbReference type="PANTHER" id="PTHR43280">
    <property type="entry name" value="ARAC-FAMILY TRANSCRIPTIONAL REGULATOR"/>
    <property type="match status" value="1"/>
</dbReference>
<dbReference type="InterPro" id="IPR009057">
    <property type="entry name" value="Homeodomain-like_sf"/>
</dbReference>
<evidence type="ECO:0000256" key="1">
    <source>
        <dbReference type="ARBA" id="ARBA00004496"/>
    </source>
</evidence>
<dbReference type="GO" id="GO:0005737">
    <property type="term" value="C:cytoplasm"/>
    <property type="evidence" value="ECO:0007669"/>
    <property type="project" value="UniProtKB-SubCell"/>
</dbReference>
<dbReference type="FunFam" id="1.10.10.60:FF:000163">
    <property type="entry name" value="Arabinose operon transcriptional regulator"/>
    <property type="match status" value="1"/>
</dbReference>
<dbReference type="InterPro" id="IPR018060">
    <property type="entry name" value="HTH_AraC"/>
</dbReference>
<dbReference type="SMR" id="A0A0H3PIJ4"/>
<dbReference type="GO" id="GO:0043565">
    <property type="term" value="F:sequence-specific DNA binding"/>
    <property type="evidence" value="ECO:0007669"/>
    <property type="project" value="InterPro"/>
</dbReference>
<dbReference type="PRINTS" id="PR00032">
    <property type="entry name" value="HTHARAC"/>
</dbReference>
<comment type="caution">
    <text evidence="13">The sequence shown here is derived from an EMBL/GenBank/DDBJ whole genome shotgun (WGS) entry which is preliminary data.</text>
</comment>
<dbReference type="Pfam" id="PF02311">
    <property type="entry name" value="AraC_binding"/>
    <property type="match status" value="1"/>
</dbReference>
<comment type="subunit">
    <text evidence="2">Homodimer.</text>
</comment>
<dbReference type="Proteomes" id="UP000004641">
    <property type="component" value="Unassembled WGS sequence"/>
</dbReference>